<keyword evidence="2" id="KW-0238">DNA-binding</keyword>
<feature type="domain" description="UmuC" evidence="4">
    <location>
        <begin position="22"/>
        <end position="240"/>
    </location>
</feature>
<evidence type="ECO:0000313" key="6">
    <source>
        <dbReference type="Proteomes" id="UP001596333"/>
    </source>
</evidence>
<dbReference type="InterPro" id="IPR017961">
    <property type="entry name" value="DNA_pol_Y-fam_little_finger"/>
</dbReference>
<dbReference type="Gene3D" id="3.40.1170.60">
    <property type="match status" value="1"/>
</dbReference>
<feature type="compositionally biased region" description="Basic and acidic residues" evidence="3">
    <location>
        <begin position="500"/>
        <end position="509"/>
    </location>
</feature>
<dbReference type="PANTHER" id="PTHR11076">
    <property type="entry name" value="DNA REPAIR POLYMERASE UMUC / TRANSFERASE FAMILY MEMBER"/>
    <property type="match status" value="1"/>
</dbReference>
<dbReference type="InterPro" id="IPR050116">
    <property type="entry name" value="DNA_polymerase-Y"/>
</dbReference>
<dbReference type="Pfam" id="PF11799">
    <property type="entry name" value="IMS_C"/>
    <property type="match status" value="1"/>
</dbReference>
<dbReference type="PROSITE" id="PS50173">
    <property type="entry name" value="UMUC"/>
    <property type="match status" value="1"/>
</dbReference>
<dbReference type="GO" id="GO:0006281">
    <property type="term" value="P:DNA repair"/>
    <property type="evidence" value="ECO:0007669"/>
    <property type="project" value="UniProtKB-UniRule"/>
</dbReference>
<dbReference type="Gene3D" id="1.10.150.20">
    <property type="entry name" value="5' to 3' exonuclease, C-terminal subdomain"/>
    <property type="match status" value="1"/>
</dbReference>
<comment type="cofactor">
    <cofactor evidence="2">
        <name>Mg(2+)</name>
        <dbReference type="ChEBI" id="CHEBI:18420"/>
    </cofactor>
    <text evidence="2">Binds 2 magnesium ions per subunit.</text>
</comment>
<keyword evidence="2" id="KW-0460">Magnesium</keyword>
<evidence type="ECO:0000259" key="4">
    <source>
        <dbReference type="PROSITE" id="PS50173"/>
    </source>
</evidence>
<dbReference type="SUPFAM" id="SSF100879">
    <property type="entry name" value="Lesion bypass DNA polymerase (Y-family), little finger domain"/>
    <property type="match status" value="1"/>
</dbReference>
<dbReference type="Pfam" id="PF00817">
    <property type="entry name" value="IMS"/>
    <property type="match status" value="1"/>
</dbReference>
<comment type="subcellular location">
    <subcellularLocation>
        <location evidence="2">Cytoplasm</location>
    </subcellularLocation>
</comment>
<feature type="compositionally biased region" description="Acidic residues" evidence="3">
    <location>
        <begin position="94"/>
        <end position="104"/>
    </location>
</feature>
<name>A0ABD5UPW7_9EURY</name>
<feature type="binding site" evidence="2">
    <location>
        <position position="141"/>
    </location>
    <ligand>
        <name>Mg(2+)</name>
        <dbReference type="ChEBI" id="CHEBI:18420"/>
    </ligand>
</feature>
<dbReference type="GO" id="GO:0000287">
    <property type="term" value="F:magnesium ion binding"/>
    <property type="evidence" value="ECO:0007669"/>
    <property type="project" value="UniProtKB-UniRule"/>
</dbReference>
<feature type="region of interest" description="Disordered" evidence="3">
    <location>
        <begin position="401"/>
        <end position="518"/>
    </location>
</feature>
<gene>
    <name evidence="2" type="primary">dbh</name>
    <name evidence="5" type="ORF">ACFQEY_13805</name>
</gene>
<evidence type="ECO:0000256" key="2">
    <source>
        <dbReference type="HAMAP-Rule" id="MF_01113"/>
    </source>
</evidence>
<dbReference type="CDD" id="cd03586">
    <property type="entry name" value="PolY_Pol_IV_kappa"/>
    <property type="match status" value="1"/>
</dbReference>
<keyword evidence="2" id="KW-0548">Nucleotidyltransferase</keyword>
<dbReference type="EMBL" id="JBHSXI010000016">
    <property type="protein sequence ID" value="MFC6890077.1"/>
    <property type="molecule type" value="Genomic_DNA"/>
</dbReference>
<comment type="catalytic activity">
    <reaction evidence="2">
        <text>DNA(n) + a 2'-deoxyribonucleoside 5'-triphosphate = DNA(n+1) + diphosphate</text>
        <dbReference type="Rhea" id="RHEA:22508"/>
        <dbReference type="Rhea" id="RHEA-COMP:17339"/>
        <dbReference type="Rhea" id="RHEA-COMP:17340"/>
        <dbReference type="ChEBI" id="CHEBI:33019"/>
        <dbReference type="ChEBI" id="CHEBI:61560"/>
        <dbReference type="ChEBI" id="CHEBI:173112"/>
        <dbReference type="EC" id="2.7.7.7"/>
    </reaction>
</comment>
<dbReference type="HAMAP" id="MF_01113">
    <property type="entry name" value="DNApol_IV"/>
    <property type="match status" value="1"/>
</dbReference>
<dbReference type="Gene3D" id="3.30.1490.100">
    <property type="entry name" value="DNA polymerase, Y-family, little finger domain"/>
    <property type="match status" value="1"/>
</dbReference>
<dbReference type="InterPro" id="IPR024728">
    <property type="entry name" value="PolY_HhH_motif"/>
</dbReference>
<dbReference type="InterPro" id="IPR043502">
    <property type="entry name" value="DNA/RNA_pol_sf"/>
</dbReference>
<dbReference type="Gene3D" id="3.30.70.270">
    <property type="match status" value="2"/>
</dbReference>
<comment type="subunit">
    <text evidence="2">Monomer.</text>
</comment>
<dbReference type="InterPro" id="IPR043128">
    <property type="entry name" value="Rev_trsase/Diguanyl_cyclase"/>
</dbReference>
<evidence type="ECO:0000313" key="5">
    <source>
        <dbReference type="EMBL" id="MFC6890077.1"/>
    </source>
</evidence>
<dbReference type="Proteomes" id="UP001596333">
    <property type="component" value="Unassembled WGS sequence"/>
</dbReference>
<sequence length="518" mass="53037">MTGETLPGATAAEGADGSDRVILHVDMDCFYASCERLRRPELDGEPLVVGMGYEDGETIGAVATASYEARAFGVESAMPISKALELLPRRTEADPDDPSAPEPDETGRYLPVDLDFYKEVASDVKAILRDCADTRREVSIDEAYLDVTDRTAWDVGDGGDESAAAGPATVRTLAEGYARHVKSRIEREAGVPASVGVAPNMSAAKVASDADKPDGLVVVPPGSVADFLAPLPTADVHGVGPVTERTLAELGIETAGDLAAADSDRIAAKLGDRGRELSRRARGDDDREVTPTGLPKSLSRESSLPATADGATKRETVSALAADVAGRARERGCLYRTIGIKAVEPPFEVNTRARSLPGPVDDPDLVEEVALDLLTEFDDARIRKLGVRVSKLDFAESDQSTLTGFDRGDAGNGGENGSSGSGAGGSSAGGSGGGETSAGGSGAGGSGGGETSAGGSGSGESSADESDRAGDKISDWIGAGSTAEEGGDGGEHADSDEDGSGDRRPRRPDGQASLGDWA</sequence>
<keyword evidence="2" id="KW-0808">Transferase</keyword>
<dbReference type="GO" id="GO:0003677">
    <property type="term" value="F:DNA binding"/>
    <property type="evidence" value="ECO:0007669"/>
    <property type="project" value="UniProtKB-UniRule"/>
</dbReference>
<feature type="compositionally biased region" description="Basic and acidic residues" evidence="3">
    <location>
        <begin position="465"/>
        <end position="474"/>
    </location>
</feature>
<dbReference type="InterPro" id="IPR001126">
    <property type="entry name" value="UmuC"/>
</dbReference>
<evidence type="ECO:0000256" key="1">
    <source>
        <dbReference type="ARBA" id="ARBA00010945"/>
    </source>
</evidence>
<dbReference type="InterPro" id="IPR036775">
    <property type="entry name" value="DNA_pol_Y-fam_lit_finger_sf"/>
</dbReference>
<feature type="region of interest" description="Disordered" evidence="3">
    <location>
        <begin position="89"/>
        <end position="108"/>
    </location>
</feature>
<dbReference type="SUPFAM" id="SSF56672">
    <property type="entry name" value="DNA/RNA polymerases"/>
    <property type="match status" value="1"/>
</dbReference>
<dbReference type="GO" id="GO:0006261">
    <property type="term" value="P:DNA-templated DNA replication"/>
    <property type="evidence" value="ECO:0007669"/>
    <property type="project" value="UniProtKB-UniRule"/>
</dbReference>
<comment type="caution">
    <text evidence="5">The sequence shown here is derived from an EMBL/GenBank/DDBJ whole genome shotgun (WGS) entry which is preliminary data.</text>
</comment>
<dbReference type="AlphaFoldDB" id="A0ABD5UPW7"/>
<keyword evidence="6" id="KW-1185">Reference proteome</keyword>
<proteinExistence type="inferred from homology"/>
<dbReference type="Pfam" id="PF11798">
    <property type="entry name" value="IMS_HHH"/>
    <property type="match status" value="1"/>
</dbReference>
<evidence type="ECO:0000256" key="3">
    <source>
        <dbReference type="SAM" id="MobiDB-lite"/>
    </source>
</evidence>
<dbReference type="RefSeq" id="WP_379769563.1">
    <property type="nucleotide sequence ID" value="NZ_JBHSXI010000016.1"/>
</dbReference>
<feature type="region of interest" description="Disordered" evidence="3">
    <location>
        <begin position="273"/>
        <end position="311"/>
    </location>
</feature>
<feature type="site" description="Substrate discrimination" evidence="2">
    <location>
        <position position="31"/>
    </location>
</feature>
<keyword evidence="2" id="KW-0963">Cytoplasm</keyword>
<keyword evidence="2" id="KW-0239">DNA-directed DNA polymerase</keyword>
<keyword evidence="2" id="KW-0227">DNA damage</keyword>
<keyword evidence="2" id="KW-0515">Mutator protein</keyword>
<dbReference type="PANTHER" id="PTHR11076:SF33">
    <property type="entry name" value="DNA POLYMERASE KAPPA"/>
    <property type="match status" value="1"/>
</dbReference>
<dbReference type="GO" id="GO:0005737">
    <property type="term" value="C:cytoplasm"/>
    <property type="evidence" value="ECO:0007669"/>
    <property type="project" value="UniProtKB-SubCell"/>
</dbReference>
<dbReference type="InterPro" id="IPR022880">
    <property type="entry name" value="DNApol_IV"/>
</dbReference>
<feature type="active site" evidence="2">
    <location>
        <position position="142"/>
    </location>
</feature>
<keyword evidence="2" id="KW-0235">DNA replication</keyword>
<dbReference type="EC" id="2.7.7.7" evidence="2"/>
<feature type="binding site" evidence="2">
    <location>
        <position position="26"/>
    </location>
    <ligand>
        <name>Mg(2+)</name>
        <dbReference type="ChEBI" id="CHEBI:18420"/>
    </ligand>
</feature>
<reference evidence="5 6" key="1">
    <citation type="journal article" date="2019" name="Int. J. Syst. Evol. Microbiol.">
        <title>The Global Catalogue of Microorganisms (GCM) 10K type strain sequencing project: providing services to taxonomists for standard genome sequencing and annotation.</title>
        <authorList>
            <consortium name="The Broad Institute Genomics Platform"/>
            <consortium name="The Broad Institute Genome Sequencing Center for Infectious Disease"/>
            <person name="Wu L."/>
            <person name="Ma J."/>
        </authorList>
    </citation>
    <scope>NUCLEOTIDE SEQUENCE [LARGE SCALE GENOMIC DNA]</scope>
    <source>
        <strain evidence="5 6">Y73</strain>
    </source>
</reference>
<dbReference type="GO" id="GO:0003887">
    <property type="term" value="F:DNA-directed DNA polymerase activity"/>
    <property type="evidence" value="ECO:0007669"/>
    <property type="project" value="UniProtKB-UniRule"/>
</dbReference>
<accession>A0ABD5UPW7</accession>
<organism evidence="5 6">
    <name type="scientific">Halorubrum trueperi</name>
    <dbReference type="NCBI Taxonomy" id="2004704"/>
    <lineage>
        <taxon>Archaea</taxon>
        <taxon>Methanobacteriati</taxon>
        <taxon>Methanobacteriota</taxon>
        <taxon>Stenosarchaea group</taxon>
        <taxon>Halobacteria</taxon>
        <taxon>Halobacteriales</taxon>
        <taxon>Haloferacaceae</taxon>
        <taxon>Halorubrum</taxon>
    </lineage>
</organism>
<protein>
    <recommendedName>
        <fullName evidence="2">DNA polymerase IV</fullName>
        <shortName evidence="2">Pol IV</shortName>
        <ecNumber evidence="2">2.7.7.7</ecNumber>
    </recommendedName>
</protein>
<feature type="compositionally biased region" description="Basic and acidic residues" evidence="3">
    <location>
        <begin position="273"/>
        <end position="289"/>
    </location>
</feature>
<keyword evidence="2" id="KW-0234">DNA repair</keyword>
<comment type="similarity">
    <text evidence="1 2">Belongs to the DNA polymerase type-Y family.</text>
</comment>
<comment type="function">
    <text evidence="2">Poorly processive, error-prone DNA polymerase involved in untargeted mutagenesis. Copies undamaged DNA at stalled replication forks, which arise in vivo from mismatched or misaligned primer ends. These misaligned primers can be extended by PolIV. Exhibits no 3'-5' exonuclease (proofreading) activity. May be involved in translesional synthesis.</text>
</comment>
<keyword evidence="2" id="KW-0479">Metal-binding</keyword>
<feature type="compositionally biased region" description="Gly residues" evidence="3">
    <location>
        <begin position="410"/>
        <end position="458"/>
    </location>
</feature>